<gene>
    <name evidence="1" type="ORF">BV25DRAFT_1988604</name>
</gene>
<reference evidence="1" key="2">
    <citation type="journal article" date="2022" name="New Phytol.">
        <title>Evolutionary transition to the ectomycorrhizal habit in the genomes of a hyperdiverse lineage of mushroom-forming fungi.</title>
        <authorList>
            <person name="Looney B."/>
            <person name="Miyauchi S."/>
            <person name="Morin E."/>
            <person name="Drula E."/>
            <person name="Courty P.E."/>
            <person name="Kohler A."/>
            <person name="Kuo A."/>
            <person name="LaButti K."/>
            <person name="Pangilinan J."/>
            <person name="Lipzen A."/>
            <person name="Riley R."/>
            <person name="Andreopoulos W."/>
            <person name="He G."/>
            <person name="Johnson J."/>
            <person name="Nolan M."/>
            <person name="Tritt A."/>
            <person name="Barry K.W."/>
            <person name="Grigoriev I.V."/>
            <person name="Nagy L.G."/>
            <person name="Hibbett D."/>
            <person name="Henrissat B."/>
            <person name="Matheny P.B."/>
            <person name="Labbe J."/>
            <person name="Martin F.M."/>
        </authorList>
    </citation>
    <scope>NUCLEOTIDE SEQUENCE</scope>
    <source>
        <strain evidence="1">HHB10654</strain>
    </source>
</reference>
<keyword evidence="2" id="KW-1185">Reference proteome</keyword>
<organism evidence="1 2">
    <name type="scientific">Artomyces pyxidatus</name>
    <dbReference type="NCBI Taxonomy" id="48021"/>
    <lineage>
        <taxon>Eukaryota</taxon>
        <taxon>Fungi</taxon>
        <taxon>Dikarya</taxon>
        <taxon>Basidiomycota</taxon>
        <taxon>Agaricomycotina</taxon>
        <taxon>Agaricomycetes</taxon>
        <taxon>Russulales</taxon>
        <taxon>Auriscalpiaceae</taxon>
        <taxon>Artomyces</taxon>
    </lineage>
</organism>
<name>A0ACB8TBJ4_9AGAM</name>
<keyword evidence="1" id="KW-0489">Methyltransferase</keyword>
<comment type="caution">
    <text evidence="1">The sequence shown here is derived from an EMBL/GenBank/DDBJ whole genome shotgun (WGS) entry which is preliminary data.</text>
</comment>
<proteinExistence type="predicted"/>
<accession>A0ACB8TBJ4</accession>
<keyword evidence="1" id="KW-0808">Transferase</keyword>
<protein>
    <submittedName>
        <fullName evidence="1">RNA methylase</fullName>
    </submittedName>
</protein>
<dbReference type="Proteomes" id="UP000814140">
    <property type="component" value="Unassembled WGS sequence"/>
</dbReference>
<sequence>MSQYLIVFAQAHEEFRLPELLSVAELHHFDLAVPDDLDVTRPFAVFTLDKEEHARLLARRCILIKSVYEFYARGTTYEELHQQNKAARPKWEKYTPDTSFKFVVNGYNQSIPKARQREVIENFSYMDFLGKIDLKTPEVTMGCFEEYRDTVGNTRHKHEGDGNFREAFFGRLLEEGTARSLIKKFDVKKRLYFGNTSMEAEISLLMANQTLASPGKVIYDPFVGTGSMAYTTAHFGALVFGSDIDGRQMRGKGGISNISDKLLDSVLTDAEQRPGIMRAAAQYGVEQRVIDLCTFDVTQNPWRCGEMFDAIITDPPYGVRAGAKRLGRKKERGMPAVPSQPRPDDQPYIPPTKPYELADLAADLVVLARYLLKPGGRLVFFLPTVTDEYREVDINTMLCGGMEVIANSLQDFGAWGRRLVTIRKTTCESFPPPTFESHAEEGEVEGAHIPAHKDFRGKYFQGFKKEFGTPVEAERTQDGG</sequence>
<evidence type="ECO:0000313" key="1">
    <source>
        <dbReference type="EMBL" id="KAI0066133.1"/>
    </source>
</evidence>
<evidence type="ECO:0000313" key="2">
    <source>
        <dbReference type="Proteomes" id="UP000814140"/>
    </source>
</evidence>
<dbReference type="EMBL" id="MU277193">
    <property type="protein sequence ID" value="KAI0066133.1"/>
    <property type="molecule type" value="Genomic_DNA"/>
</dbReference>
<reference evidence="1" key="1">
    <citation type="submission" date="2021-03" db="EMBL/GenBank/DDBJ databases">
        <authorList>
            <consortium name="DOE Joint Genome Institute"/>
            <person name="Ahrendt S."/>
            <person name="Looney B.P."/>
            <person name="Miyauchi S."/>
            <person name="Morin E."/>
            <person name="Drula E."/>
            <person name="Courty P.E."/>
            <person name="Chicoki N."/>
            <person name="Fauchery L."/>
            <person name="Kohler A."/>
            <person name="Kuo A."/>
            <person name="Labutti K."/>
            <person name="Pangilinan J."/>
            <person name="Lipzen A."/>
            <person name="Riley R."/>
            <person name="Andreopoulos W."/>
            <person name="He G."/>
            <person name="Johnson J."/>
            <person name="Barry K.W."/>
            <person name="Grigoriev I.V."/>
            <person name="Nagy L."/>
            <person name="Hibbett D."/>
            <person name="Henrissat B."/>
            <person name="Matheny P.B."/>
            <person name="Labbe J."/>
            <person name="Martin F."/>
        </authorList>
    </citation>
    <scope>NUCLEOTIDE SEQUENCE</scope>
    <source>
        <strain evidence="1">HHB10654</strain>
    </source>
</reference>